<dbReference type="EMBL" id="MF919534">
    <property type="protein sequence ID" value="ATS93072.1"/>
    <property type="molecule type" value="Genomic_DNA"/>
</dbReference>
<protein>
    <submittedName>
        <fullName evidence="1">Uncharacterized protein</fullName>
    </submittedName>
</protein>
<proteinExistence type="predicted"/>
<reference evidence="1 2" key="1">
    <citation type="submission" date="2017-09" db="EMBL/GenBank/DDBJ databases">
        <authorList>
            <person name="Pradhan P."/>
            <person name="Aluri L.S."/>
            <person name="Anandarajan D."/>
            <person name="Beiriger J.C."/>
            <person name="Bethamcharla R."/>
            <person name="Betini N."/>
            <person name="Bhatt S.D."/>
            <person name="Chengalvala S."/>
            <person name="Cox N.E."/>
            <person name="Delvadia B.P."/>
            <person name="Desai A.S."/>
            <person name="Devaney A.M."/>
            <person name="Doyle B.K."/>
            <person name="Edgerton A.O."/>
            <person name="Erlich M.C."/>
            <person name="Fitzpatrick K.C."/>
            <person name="Gajjar E.A."/>
            <person name="Ganguly A."/>
            <person name="Gill R.S."/>
            <person name="Goldman M.G."/>
            <person name="Good P.M."/>
            <person name="Gupta N."/>
            <person name="Haddad L.M."/>
            <person name="Han E.J."/>
            <person name="Jain S."/>
            <person name="Jiang A."/>
            <person name="Jurgielewicz A.D."/>
            <person name="Kainth D.K."/>
            <person name="Karam J.M."/>
            <person name="Kodavatiganti M."/>
            <person name="Kriete S.J."/>
            <person name="MacDonald C.E."/>
            <person name="Maret J.P."/>
            <person name="Mathew A.E."/>
            <person name="Nako S."/>
            <person name="Natrajan M."/>
            <person name="Nishu N.M."/>
            <person name="Parikh A."/>
            <person name="Patel N."/>
            <person name="Patel P.D."/>
            <person name="Patel S."/>
            <person name="Patra K."/>
            <person name="Pumpuckdee D."/>
            <person name="Rai K."/>
            <person name="Ramanathan A."/>
            <person name="Sarkar A."/>
            <person name="Schaffer B.L."/>
            <person name="Shah P."/>
            <person name="Tata R.K."/>
            <person name="Tawfik A.H."/>
            <person name="Thuremella B.T."/>
            <person name="Toma J."/>
            <person name="Tran T.L."/>
            <person name="Veera S."/>
            <person name="Vemulapalli V.K."/>
            <person name="Vidas T.V."/>
            <person name="Vieira K.S."/>
            <person name="Vijayakumar G."/>
            <person name="Walor T.A."/>
            <person name="White C.R."/>
            <person name="Wong B.M."/>
            <person name="Zhao Sl."/>
            <person name="McDonald M.T."/>
            <person name="Dalia R."/>
            <person name="Little J.L."/>
            <person name="Gurney S.M.R."/>
            <person name="Bollivar D.W."/>
            <person name="Garlena R.A."/>
            <person name="Russell D.A."/>
            <person name="Pope W.H."/>
            <person name="Jacobs-Sera D."/>
            <person name="Hendrix R.W."/>
            <person name="Hatfull G.F."/>
        </authorList>
    </citation>
    <scope>NUCLEOTIDE SEQUENCE [LARGE SCALE GENOMIC DNA]</scope>
</reference>
<accession>A0A2D2W4P4</accession>
<sequence length="96" mass="10891">MAHYGHGLHLTPSVDGWRHGLRELNGYRAEICVYGDYVGGWAHYSTYVLDYITGETVVADEGCMRIEDVRARAMQIMRNGRRDGIRGTTVPSTMWN</sequence>
<evidence type="ECO:0000313" key="1">
    <source>
        <dbReference type="EMBL" id="ATS93072.1"/>
    </source>
</evidence>
<evidence type="ECO:0000313" key="2">
    <source>
        <dbReference type="Proteomes" id="UP000240916"/>
    </source>
</evidence>
<gene>
    <name evidence="1" type="ORF">SEA_SUPERPHIKIMAN_234</name>
</gene>
<organism evidence="1 2">
    <name type="scientific">Mycobacterium phage Superphikiman</name>
    <dbReference type="NCBI Taxonomy" id="2041551"/>
    <lineage>
        <taxon>Viruses</taxon>
        <taxon>Duplodnaviria</taxon>
        <taxon>Heunggongvirae</taxon>
        <taxon>Uroviricota</taxon>
        <taxon>Caudoviricetes</taxon>
        <taxon>Omegavirus</taxon>
        <taxon>Omegavirus courthouse</taxon>
    </lineage>
</organism>
<name>A0A2D2W4P4_9CAUD</name>
<dbReference type="Proteomes" id="UP000240916">
    <property type="component" value="Segment"/>
</dbReference>